<keyword evidence="4" id="KW-1185">Reference proteome</keyword>
<name>A0ABW1C2G6_9ACTN</name>
<feature type="transmembrane region" description="Helical" evidence="2">
    <location>
        <begin position="498"/>
        <end position="520"/>
    </location>
</feature>
<feature type="region of interest" description="Disordered" evidence="1">
    <location>
        <begin position="586"/>
        <end position="605"/>
    </location>
</feature>
<evidence type="ECO:0000313" key="3">
    <source>
        <dbReference type="EMBL" id="MFC5819040.1"/>
    </source>
</evidence>
<reference evidence="4" key="1">
    <citation type="journal article" date="2019" name="Int. J. Syst. Evol. Microbiol.">
        <title>The Global Catalogue of Microorganisms (GCM) 10K type strain sequencing project: providing services to taxonomists for standard genome sequencing and annotation.</title>
        <authorList>
            <consortium name="The Broad Institute Genomics Platform"/>
            <consortium name="The Broad Institute Genome Sequencing Center for Infectious Disease"/>
            <person name="Wu L."/>
            <person name="Ma J."/>
        </authorList>
    </citation>
    <scope>NUCLEOTIDE SEQUENCE [LARGE SCALE GENOMIC DNA]</scope>
    <source>
        <strain evidence="4">CGMCC 4.7106</strain>
    </source>
</reference>
<sequence>MTYWREWRAWGPGGGEADDRIIRELLESNGGAEPGVWLTTSPDGLLDQVTWRTGDAALRELDRGNAKVDQAYREIEAGYLDAADSLHWYHVLIHPDHEVGPFKREGGGGKPWILFDIQFRNRWSSRMMFIGVSFWVGDPNWIPGEALGRAPRETSAHRRHEWFMRCERQARTHVRAHFRKAKQDIREYEAPEFWIALEDNGTGDRPSLKSARDLYEVVHGGATSGGARRRFPLRRLLGGAGATELSSADVCVEPARRDDRTVRECYVVLPDTPHLNGTVVGERLRPAVAGLLTLEALAASGNDIREQLQVWREHAMIYQHAARTAGALWDGVATHLPIRRWWRLNRAHRAVELIHLMLLQGMADLADVASHVDERVSRIERLEHLADERFAETLGWAGRGLREALADASHFTELKRFGSRARDVADRATEQYKNLLESMAHAFDERRVRELEVLQRAGFWLSMTIGAFAVLTFMDFFMEIEHKQVVDDLFMADRRLHVMVWGVLGLLTAIVLGVTAKSLWSQRMGSSWFHRTFRRLERYLRLSSTRELELLRGRITRTREDTWKGRDQDLADRFADLWDESARAVAANSSARPQPPRRAGRSGGPSGWLDARWVALRGVRWSGRDLATQRRDIEALIVRTLLLAERTPTLRRYGLVRLALLHRHCGRLPGNWFGEFDGVSRSELRMVFTTAGGSAEIADKVDKRMAERIAHTKAVEAGRVDDRAAPAGKIRTARELLEAIEQELVRPDLPGLAA</sequence>
<dbReference type="EMBL" id="JBHSNW010000016">
    <property type="protein sequence ID" value="MFC5819040.1"/>
    <property type="molecule type" value="Genomic_DNA"/>
</dbReference>
<keyword evidence="2" id="KW-0812">Transmembrane</keyword>
<keyword evidence="2" id="KW-1133">Transmembrane helix</keyword>
<dbReference type="RefSeq" id="WP_219549565.1">
    <property type="nucleotide sequence ID" value="NZ_JAHKRN010000048.1"/>
</dbReference>
<dbReference type="Proteomes" id="UP001596096">
    <property type="component" value="Unassembled WGS sequence"/>
</dbReference>
<keyword evidence="2" id="KW-0472">Membrane</keyword>
<feature type="transmembrane region" description="Helical" evidence="2">
    <location>
        <begin position="457"/>
        <end position="478"/>
    </location>
</feature>
<gene>
    <name evidence="3" type="ORF">ACFPUY_28425</name>
</gene>
<accession>A0ABW1C2G6</accession>
<comment type="caution">
    <text evidence="3">The sequence shown here is derived from an EMBL/GenBank/DDBJ whole genome shotgun (WGS) entry which is preliminary data.</text>
</comment>
<organism evidence="3 4">
    <name type="scientific">Nonomuraea harbinensis</name>
    <dbReference type="NCBI Taxonomy" id="1286938"/>
    <lineage>
        <taxon>Bacteria</taxon>
        <taxon>Bacillati</taxon>
        <taxon>Actinomycetota</taxon>
        <taxon>Actinomycetes</taxon>
        <taxon>Streptosporangiales</taxon>
        <taxon>Streptosporangiaceae</taxon>
        <taxon>Nonomuraea</taxon>
    </lineage>
</organism>
<evidence type="ECO:0000313" key="4">
    <source>
        <dbReference type="Proteomes" id="UP001596096"/>
    </source>
</evidence>
<evidence type="ECO:0000256" key="2">
    <source>
        <dbReference type="SAM" id="Phobius"/>
    </source>
</evidence>
<protein>
    <submittedName>
        <fullName evidence="3">Uncharacterized protein</fullName>
    </submittedName>
</protein>
<proteinExistence type="predicted"/>
<evidence type="ECO:0000256" key="1">
    <source>
        <dbReference type="SAM" id="MobiDB-lite"/>
    </source>
</evidence>